<dbReference type="CDD" id="cd03250">
    <property type="entry name" value="ABCC_MRP_domain1"/>
    <property type="match status" value="1"/>
</dbReference>
<dbReference type="Gene3D" id="3.40.50.300">
    <property type="entry name" value="P-loop containing nucleotide triphosphate hydrolases"/>
    <property type="match status" value="2"/>
</dbReference>
<feature type="transmembrane region" description="Helical" evidence="12">
    <location>
        <begin position="309"/>
        <end position="330"/>
    </location>
</feature>
<evidence type="ECO:0000256" key="12">
    <source>
        <dbReference type="SAM" id="Phobius"/>
    </source>
</evidence>
<dbReference type="FunFam" id="1.20.1560.10:FF:000368">
    <property type="entry name" value="Predicted protein"/>
    <property type="match status" value="1"/>
</dbReference>
<dbReference type="PROSITE" id="PS50929">
    <property type="entry name" value="ABC_TM1F"/>
    <property type="match status" value="2"/>
</dbReference>
<dbReference type="InterPro" id="IPR003439">
    <property type="entry name" value="ABC_transporter-like_ATP-bd"/>
</dbReference>
<comment type="subcellular location">
    <subcellularLocation>
        <location evidence="1">Vacuole membrane</location>
        <topology evidence="1">Multi-pass membrane protein</topology>
    </subcellularLocation>
</comment>
<sequence length="1689" mass="187288">MAALLSFIHQLVCDDENGTLRILESDWRNASSVADLPQATQCAQHIDFSWAPFLFLVLGSPVVMYDLMKSENDSARACSPSSIRVFGTFALIFAHAFSLFMNLMNGSPNIRIYGDIAQTAGSIIAFALTIACRNRGVGASGVMFCFWALATIFGFPELCHALGIVMNANERSTLVYTSCFFIASYALYCLNFLSCCFADNYFKNITKRECPELKTSFLNQITFHWFTDLASLGNRKALEMEDLYDLNERDKARTLIPDFDKNFLPGVRGYLRRKASSKSLLSDKFHPSVLIPILRTHKWMFISGAAYKFIFDLLQFAAPMLLNSLISFIQDEHQPMYVGVTIAMMMFLVAAFQSMILHQYFHNMFRVGMNIRTVLTNAVYRKALNLSNTARKNRSTGEIVNLMANDVQRLQDITTFIMLFWSAPLQVTLSIYFLWRLLGWPIIAGLLILIATLPFNAWISLIMRRQQVQQMKFKDERLKLMSEVLNGMKVLKLYAWEESMAKKILDIRQKEINVLKRIAYLNALTSLSWACAPFLVAVLTFGVYVKIDPKENVLTPQLTFVALSLFNILRFPLAIFAMIFSQAIQCSVSNKRLKAFFADDEIDPNAILKTKKEDIAVELEDASFGWDSTSAEFLKNINLSVKKGELVAIVGKVGSGKSSVLSALLGEMTKKSGKVAVNGEVAYIPQQPWIQNLTLRDNVLFGKPLDPELYEKVLYACALQQDLASLPAGDTTEIGEKGINLSGGQKQRVSMARAVYSGHGLIFLDDPLSAVDAHVGKHIFENVISSTTGMLKGTTRVLVTHGIHFLKHCDRVIVMKEGEVSESGTYKELLERQGPFSEFIEEFLIEEATKRGRSVSFGEDGEDMEEILSAIERVDPGKKAKLQTQLSQAIDEQRESTETSPPPSARTPPPPRKIEAPGPIAQGMPTSDSVHFAKGGDKVPLINGIDKANGGKLINKEVAATGKVSWSVYQTYFTAIGCGLVLFFCSIYVFSSILGVLSNLWLAGWSDDASKIQSQEDGAYQTNLRLIIYTALGMGQALTICAASIIMALGMVRASRILHEGMLETTLHSPMAFLDVTPIGRIINRFGKDIDAVDSALPNSIRSLLVTGIAAIATIIVVVWSTPYTVVPLAGLGCIYFAVLDVEMLDGRIPASVQTFVSAIIQGAIILFVPCYTTPYFSLMLLPILAGYYSILACSFFLFHFQGTFLIMFADIAVVSREQFSSDLASLSDMEDVDVAVPRASSMFIRTALASVEIIGMICWATPGSIIAVLPMLILYFYMLVSCLRFYVSTSRQLKRLDSTTRSPIFSHFQESIQGASSIRAYHATDKFIEESIRRVDTNLMAYYPSIVANRWLAVRLELVGNLIVLFAAMAAAWFKGSDGLSAGLVGLSVSYALNITQTLNWAVRMTSELETNIVAVERINEYAGQDIEGLPGSRAPADPEWPRDGAISLVDYRMRYREGLDLVLKGVTAHIEPGKKVGIVGRTGAGKSSLTLALFRIVEADGGFVEIDRERIDQLDLQILRSRLTIVPQDPVLFSGTLRENLDPFAKHSDEAVWEAIKESHLETFVRSLNDGLNHIVSESGENLSVGQRQLLCLARALLRKTKVLILDEAAAAVDMETDSLIQRAIREHFKECTVLTIAHRLNTIMDYDSLLVMEEGRIAESGTPQDLMHRHGGIFRSMAKDAGLLNE</sequence>
<dbReference type="InterPro" id="IPR036640">
    <property type="entry name" value="ABC1_TM_sf"/>
</dbReference>
<feature type="transmembrane region" description="Helical" evidence="12">
    <location>
        <begin position="972"/>
        <end position="997"/>
    </location>
</feature>
<keyword evidence="8" id="KW-0067">ATP-binding</keyword>
<dbReference type="PROSITE" id="PS00211">
    <property type="entry name" value="ABC_TRANSPORTER_1"/>
    <property type="match status" value="2"/>
</dbReference>
<keyword evidence="6" id="KW-0677">Repeat</keyword>
<gene>
    <name evidence="13" type="primary">WBGene00110127</name>
</gene>
<feature type="transmembrane region" description="Helical" evidence="12">
    <location>
        <begin position="48"/>
        <end position="65"/>
    </location>
</feature>
<dbReference type="Pfam" id="PF00664">
    <property type="entry name" value="ABC_membrane"/>
    <property type="match status" value="3"/>
</dbReference>
<evidence type="ECO:0000313" key="14">
    <source>
        <dbReference type="Proteomes" id="UP000005239"/>
    </source>
</evidence>
<evidence type="ECO:0000256" key="1">
    <source>
        <dbReference type="ARBA" id="ARBA00004128"/>
    </source>
</evidence>
<dbReference type="InterPro" id="IPR003593">
    <property type="entry name" value="AAA+_ATPase"/>
</dbReference>
<feature type="transmembrane region" description="Helical" evidence="12">
    <location>
        <begin position="1269"/>
        <end position="1288"/>
    </location>
</feature>
<dbReference type="FunFam" id="3.40.50.300:FF:000997">
    <property type="entry name" value="Multidrug resistance-associated protein 1"/>
    <property type="match status" value="1"/>
</dbReference>
<evidence type="ECO:0000256" key="8">
    <source>
        <dbReference type="ARBA" id="ARBA00022840"/>
    </source>
</evidence>
<keyword evidence="4" id="KW-0926">Vacuole</keyword>
<feature type="transmembrane region" description="Helical" evidence="12">
    <location>
        <begin position="1353"/>
        <end position="1375"/>
    </location>
</feature>
<dbReference type="CDD" id="cd03244">
    <property type="entry name" value="ABCC_MRP_domain2"/>
    <property type="match status" value="1"/>
</dbReference>
<feature type="region of interest" description="Disordered" evidence="11">
    <location>
        <begin position="881"/>
        <end position="921"/>
    </location>
</feature>
<feature type="transmembrane region" description="Helical" evidence="12">
    <location>
        <begin position="1026"/>
        <end position="1052"/>
    </location>
</feature>
<feature type="transmembrane region" description="Helical" evidence="12">
    <location>
        <begin position="336"/>
        <end position="357"/>
    </location>
</feature>
<evidence type="ECO:0000256" key="3">
    <source>
        <dbReference type="ARBA" id="ARBA00022448"/>
    </source>
</evidence>
<feature type="transmembrane region" description="Helical" evidence="12">
    <location>
        <begin position="1149"/>
        <end position="1170"/>
    </location>
</feature>
<dbReference type="GO" id="GO:0005886">
    <property type="term" value="C:plasma membrane"/>
    <property type="evidence" value="ECO:0000318"/>
    <property type="project" value="GO_Central"/>
</dbReference>
<feature type="transmembrane region" description="Helical" evidence="12">
    <location>
        <begin position="441"/>
        <end position="463"/>
    </location>
</feature>
<feature type="transmembrane region" description="Helical" evidence="12">
    <location>
        <begin position="85"/>
        <end position="104"/>
    </location>
</feature>
<keyword evidence="9 12" id="KW-1133">Transmembrane helix</keyword>
<dbReference type="InterPro" id="IPR011527">
    <property type="entry name" value="ABC1_TM_dom"/>
</dbReference>
<dbReference type="SUPFAM" id="SSF90123">
    <property type="entry name" value="ABC transporter transmembrane region"/>
    <property type="match status" value="3"/>
</dbReference>
<accession>A0A2A6D320</accession>
<evidence type="ECO:0000256" key="9">
    <source>
        <dbReference type="ARBA" id="ARBA00022989"/>
    </source>
</evidence>
<dbReference type="SUPFAM" id="SSF52540">
    <property type="entry name" value="P-loop containing nucleoside triphosphate hydrolases"/>
    <property type="match status" value="2"/>
</dbReference>
<keyword evidence="3" id="KW-0813">Transport</keyword>
<comment type="similarity">
    <text evidence="2">Belongs to the ABC transporter superfamily. ABCC family. Conjugate transporter (TC 3.A.1.208) subfamily.</text>
</comment>
<dbReference type="FunFam" id="1.20.1560.10:FF:000010">
    <property type="entry name" value="Multidrug resistance-associated ABC transporter"/>
    <property type="match status" value="1"/>
</dbReference>
<feature type="transmembrane region" description="Helical" evidence="12">
    <location>
        <begin position="1126"/>
        <end position="1142"/>
    </location>
</feature>
<reference evidence="14" key="1">
    <citation type="journal article" date="2008" name="Nat. Genet.">
        <title>The Pristionchus pacificus genome provides a unique perspective on nematode lifestyle and parasitism.</title>
        <authorList>
            <person name="Dieterich C."/>
            <person name="Clifton S.W."/>
            <person name="Schuster L.N."/>
            <person name="Chinwalla A."/>
            <person name="Delehaunty K."/>
            <person name="Dinkelacker I."/>
            <person name="Fulton L."/>
            <person name="Fulton R."/>
            <person name="Godfrey J."/>
            <person name="Minx P."/>
            <person name="Mitreva M."/>
            <person name="Roeseler W."/>
            <person name="Tian H."/>
            <person name="Witte H."/>
            <person name="Yang S.P."/>
            <person name="Wilson R.K."/>
            <person name="Sommer R.J."/>
        </authorList>
    </citation>
    <scope>NUCLEOTIDE SEQUENCE [LARGE SCALE GENOMIC DNA]</scope>
    <source>
        <strain evidence="14">PS312</strain>
    </source>
</reference>
<dbReference type="SMART" id="SM00382">
    <property type="entry name" value="AAA"/>
    <property type="match status" value="2"/>
</dbReference>
<dbReference type="Proteomes" id="UP000005239">
    <property type="component" value="Unassembled WGS sequence"/>
</dbReference>
<feature type="compositionally biased region" description="Pro residues" evidence="11">
    <location>
        <begin position="900"/>
        <end position="911"/>
    </location>
</feature>
<keyword evidence="5 12" id="KW-0812">Transmembrane</keyword>
<name>A0A2A6D320_PRIPA</name>
<evidence type="ECO:0000256" key="11">
    <source>
        <dbReference type="SAM" id="MobiDB-lite"/>
    </source>
</evidence>
<keyword evidence="10 12" id="KW-0472">Membrane</keyword>
<accession>A0A8R1UEY3</accession>
<dbReference type="CDD" id="cd18595">
    <property type="entry name" value="ABC_6TM_MRP1_2_3_6_D1_like"/>
    <property type="match status" value="1"/>
</dbReference>
<feature type="transmembrane region" description="Helical" evidence="12">
    <location>
        <begin position="174"/>
        <end position="198"/>
    </location>
</feature>
<evidence type="ECO:0000256" key="10">
    <source>
        <dbReference type="ARBA" id="ARBA00023136"/>
    </source>
</evidence>
<dbReference type="FunFam" id="1.20.1560.10:FF:000020">
    <property type="entry name" value="ABC metal ion transporter"/>
    <property type="match status" value="1"/>
</dbReference>
<proteinExistence type="inferred from homology"/>
<evidence type="ECO:0000256" key="6">
    <source>
        <dbReference type="ARBA" id="ARBA00022737"/>
    </source>
</evidence>
<dbReference type="InterPro" id="IPR017871">
    <property type="entry name" value="ABC_transporter-like_CS"/>
</dbReference>
<dbReference type="InterPro" id="IPR050173">
    <property type="entry name" value="ABC_transporter_C-like"/>
</dbReference>
<dbReference type="CDD" id="cd18603">
    <property type="entry name" value="ABC_6TM_MRP1_2_3_6_D2_like"/>
    <property type="match status" value="1"/>
</dbReference>
<protein>
    <submittedName>
        <fullName evidence="13">ABC transporter ATP-binding protein</fullName>
    </submittedName>
</protein>
<evidence type="ECO:0000256" key="4">
    <source>
        <dbReference type="ARBA" id="ARBA00022554"/>
    </source>
</evidence>
<dbReference type="FunFam" id="3.40.50.300:FF:000074">
    <property type="entry name" value="Multidrug resistance-associated protein 5 isoform 1"/>
    <property type="match status" value="1"/>
</dbReference>
<evidence type="ECO:0000256" key="5">
    <source>
        <dbReference type="ARBA" id="ARBA00022692"/>
    </source>
</evidence>
<dbReference type="PANTHER" id="PTHR24223:SF443">
    <property type="entry name" value="MULTIDRUG-RESISTANCE LIKE PROTEIN 1, ISOFORM I"/>
    <property type="match status" value="1"/>
</dbReference>
<feature type="transmembrane region" description="Helical" evidence="12">
    <location>
        <begin position="518"/>
        <end position="545"/>
    </location>
</feature>
<dbReference type="Gene3D" id="1.20.1560.10">
    <property type="entry name" value="ABC transporter type 1, transmembrane domain"/>
    <property type="match status" value="3"/>
</dbReference>
<dbReference type="GO" id="GO:0097501">
    <property type="term" value="P:stress response to metal ion"/>
    <property type="evidence" value="ECO:0007669"/>
    <property type="project" value="EnsemblMetazoa"/>
</dbReference>
<dbReference type="GO" id="GO:0000323">
    <property type="term" value="C:lytic vacuole"/>
    <property type="evidence" value="ECO:0007669"/>
    <property type="project" value="UniProtKB-ARBA"/>
</dbReference>
<evidence type="ECO:0000256" key="7">
    <source>
        <dbReference type="ARBA" id="ARBA00022741"/>
    </source>
</evidence>
<dbReference type="GO" id="GO:0005774">
    <property type="term" value="C:vacuolar membrane"/>
    <property type="evidence" value="ECO:0007669"/>
    <property type="project" value="UniProtKB-SubCell"/>
</dbReference>
<dbReference type="GO" id="GO:0140359">
    <property type="term" value="F:ABC-type transporter activity"/>
    <property type="evidence" value="ECO:0000318"/>
    <property type="project" value="GO_Central"/>
</dbReference>
<dbReference type="PANTHER" id="PTHR24223">
    <property type="entry name" value="ATP-BINDING CASSETTE SUB-FAMILY C"/>
    <property type="match status" value="1"/>
</dbReference>
<dbReference type="EnsemblMetazoa" id="PPA20573.1">
    <property type="protein sequence ID" value="PPA20573.1"/>
    <property type="gene ID" value="WBGene00110127"/>
</dbReference>
<dbReference type="GO" id="GO:0040024">
    <property type="term" value="P:dauer larval development"/>
    <property type="evidence" value="ECO:0007669"/>
    <property type="project" value="EnsemblMetazoa"/>
</dbReference>
<dbReference type="Pfam" id="PF00005">
    <property type="entry name" value="ABC_tran"/>
    <property type="match status" value="2"/>
</dbReference>
<dbReference type="PROSITE" id="PS50893">
    <property type="entry name" value="ABC_TRANSPORTER_2"/>
    <property type="match status" value="2"/>
</dbReference>
<evidence type="ECO:0000313" key="13">
    <source>
        <dbReference type="EnsemblMetazoa" id="PPA20573.1"/>
    </source>
</evidence>
<keyword evidence="14" id="KW-1185">Reference proteome</keyword>
<evidence type="ECO:0000256" key="2">
    <source>
        <dbReference type="ARBA" id="ARBA00009726"/>
    </source>
</evidence>
<keyword evidence="7" id="KW-0547">Nucleotide-binding</keyword>
<feature type="transmembrane region" description="Helical" evidence="12">
    <location>
        <begin position="1176"/>
        <end position="1199"/>
    </location>
</feature>
<dbReference type="InterPro" id="IPR027417">
    <property type="entry name" value="P-loop_NTPase"/>
</dbReference>
<feature type="transmembrane region" description="Helical" evidence="12">
    <location>
        <begin position="413"/>
        <end position="435"/>
    </location>
</feature>
<feature type="transmembrane region" description="Helical" evidence="12">
    <location>
        <begin position="557"/>
        <end position="584"/>
    </location>
</feature>
<dbReference type="GO" id="GO:0016887">
    <property type="term" value="F:ATP hydrolysis activity"/>
    <property type="evidence" value="ECO:0007669"/>
    <property type="project" value="InterPro"/>
</dbReference>
<dbReference type="GO" id="GO:0005524">
    <property type="term" value="F:ATP binding"/>
    <property type="evidence" value="ECO:0007669"/>
    <property type="project" value="UniProtKB-KW"/>
</dbReference>
<reference evidence="13" key="2">
    <citation type="submission" date="2022-06" db="UniProtKB">
        <authorList>
            <consortium name="EnsemblMetazoa"/>
        </authorList>
    </citation>
    <scope>IDENTIFICATION</scope>
    <source>
        <strain evidence="13">PS312</strain>
    </source>
</reference>
<feature type="transmembrane region" description="Helical" evidence="12">
    <location>
        <begin position="144"/>
        <end position="168"/>
    </location>
</feature>
<organism evidence="13 14">
    <name type="scientific">Pristionchus pacificus</name>
    <name type="common">Parasitic nematode worm</name>
    <dbReference type="NCBI Taxonomy" id="54126"/>
    <lineage>
        <taxon>Eukaryota</taxon>
        <taxon>Metazoa</taxon>
        <taxon>Ecdysozoa</taxon>
        <taxon>Nematoda</taxon>
        <taxon>Chromadorea</taxon>
        <taxon>Rhabditida</taxon>
        <taxon>Rhabditina</taxon>
        <taxon>Diplogasteromorpha</taxon>
        <taxon>Diplogasteroidea</taxon>
        <taxon>Neodiplogasteridae</taxon>
        <taxon>Pristionchus</taxon>
    </lineage>
</organism>
<dbReference type="GO" id="GO:0055085">
    <property type="term" value="P:transmembrane transport"/>
    <property type="evidence" value="ECO:0000318"/>
    <property type="project" value="GO_Central"/>
</dbReference>